<dbReference type="RefSeq" id="XP_012206006.1">
    <property type="nucleotide sequence ID" value="XM_012350616.1"/>
</dbReference>
<dbReference type="SUPFAM" id="SSF48264">
    <property type="entry name" value="Cytochrome P450"/>
    <property type="match status" value="1"/>
</dbReference>
<dbReference type="GO" id="GO:0016705">
    <property type="term" value="F:oxidoreductase activity, acting on paired donors, with incorporation or reduction of molecular oxygen"/>
    <property type="evidence" value="ECO:0007669"/>
    <property type="project" value="InterPro"/>
</dbReference>
<evidence type="ECO:0000256" key="2">
    <source>
        <dbReference type="ARBA" id="ARBA00010617"/>
    </source>
</evidence>
<evidence type="ECO:0000256" key="3">
    <source>
        <dbReference type="PIRSR" id="PIRSR602401-1"/>
    </source>
</evidence>
<dbReference type="PROSITE" id="PS00086">
    <property type="entry name" value="CYTOCHROME_P450"/>
    <property type="match status" value="1"/>
</dbReference>
<feature type="region of interest" description="Disordered" evidence="4">
    <location>
        <begin position="499"/>
        <end position="584"/>
    </location>
</feature>
<sequence>MDIFASVHPVLLVGSAAVVALGAYFTYLFVVSPFLHPLNALPGPPPTSIFFGNGKELAQFAWDEATPFPGVQGQWLEQYGPAYHVRVLATERLAIADPDALKHVLVSNAKNYPRHVISRSMLRSFTGGIGLLSSEDPTHAGQRKMLNPHFAYAKLKTFVDVFSQHARTFNELMAPKADASDVLDMFDLMTKLSFDIIGLAAFGLEFNALQNDSADIMAAFDDLNMVPTLFFAFGNAYVPGFENLPLADLRKRKAAKKVLFQAVHDVIAAKLSAPPTTSRDLLDLMLDSPEHKITADEARVHVMTFLFAGHETTSNTLCWVFAMLATHPDVEARVVDECRRVMATGHLSWEAFGELKYLTAVIHETLRINPTVVNLSMRVCETDDYIPMVDGKPVFCPAGTQIAMSTAVIHRNATYWTRPNEFLPGTLTVCRSSHQHLLFTPFSTGPKNCIGNRFALAELQVVLATVVSEYQFSLHASANIHPKLTGVTLKPKNLAMTRLEPNAERRGPSDAGDGDEVVGISNAPPCATSALAQTGSPLKAPAARKPAKDVPKPVKAKTPVKATKKGATATIPQKRKSNLPQAPGSEGQFKAASALFDAFLAQRRPTWAGAQTWDGLLGAFKVKKDAESTSGEPAHDFIYGILEEWVLFLYNYKSKHAKNHLGVLSQSTADNYLSQIKCLFEEIVSGCSATSRTALPDDQKTAKRLAGWEPDDDVAPLTLAPVKAELPEDEQALLAKFQTCLFVNAHGFEGESEHYNVADEVCNTLFAALLLHLEYVYHLQRSSAFSWAVDEALKNSG</sequence>
<dbReference type="InterPro" id="IPR017972">
    <property type="entry name" value="Cyt_P450_CS"/>
</dbReference>
<dbReference type="KEGG" id="spar:SPRG_21040"/>
<dbReference type="AlphaFoldDB" id="A0A067C918"/>
<feature type="compositionally biased region" description="Low complexity" evidence="4">
    <location>
        <begin position="556"/>
        <end position="570"/>
    </location>
</feature>
<dbReference type="InterPro" id="IPR036396">
    <property type="entry name" value="Cyt_P450_sf"/>
</dbReference>
<gene>
    <name evidence="5" type="ORF">SPRG_21040</name>
</gene>
<comment type="similarity">
    <text evidence="2">Belongs to the cytochrome P450 family.</text>
</comment>
<keyword evidence="3" id="KW-0349">Heme</keyword>
<dbReference type="OMA" id="GESEHYN"/>
<keyword evidence="6" id="KW-1185">Reference proteome</keyword>
<dbReference type="GO" id="GO:0005506">
    <property type="term" value="F:iron ion binding"/>
    <property type="evidence" value="ECO:0007669"/>
    <property type="project" value="InterPro"/>
</dbReference>
<organism evidence="5 6">
    <name type="scientific">Saprolegnia parasitica (strain CBS 223.65)</name>
    <dbReference type="NCBI Taxonomy" id="695850"/>
    <lineage>
        <taxon>Eukaryota</taxon>
        <taxon>Sar</taxon>
        <taxon>Stramenopiles</taxon>
        <taxon>Oomycota</taxon>
        <taxon>Saprolegniomycetes</taxon>
        <taxon>Saprolegniales</taxon>
        <taxon>Saprolegniaceae</taxon>
        <taxon>Saprolegnia</taxon>
    </lineage>
</organism>
<dbReference type="VEuPathDB" id="FungiDB:SPRG_21040"/>
<reference evidence="5 6" key="1">
    <citation type="journal article" date="2013" name="PLoS Genet.">
        <title>Distinctive expansion of potential virulence genes in the genome of the oomycete fish pathogen Saprolegnia parasitica.</title>
        <authorList>
            <person name="Jiang R.H."/>
            <person name="de Bruijn I."/>
            <person name="Haas B.J."/>
            <person name="Belmonte R."/>
            <person name="Lobach L."/>
            <person name="Christie J."/>
            <person name="van den Ackerveken G."/>
            <person name="Bottin A."/>
            <person name="Bulone V."/>
            <person name="Diaz-Moreno S.M."/>
            <person name="Dumas B."/>
            <person name="Fan L."/>
            <person name="Gaulin E."/>
            <person name="Govers F."/>
            <person name="Grenville-Briggs L.J."/>
            <person name="Horner N.R."/>
            <person name="Levin J.Z."/>
            <person name="Mammella M."/>
            <person name="Meijer H.J."/>
            <person name="Morris P."/>
            <person name="Nusbaum C."/>
            <person name="Oome S."/>
            <person name="Phillips A.J."/>
            <person name="van Rooyen D."/>
            <person name="Rzeszutek E."/>
            <person name="Saraiva M."/>
            <person name="Secombes C.J."/>
            <person name="Seidl M.F."/>
            <person name="Snel B."/>
            <person name="Stassen J.H."/>
            <person name="Sykes S."/>
            <person name="Tripathy S."/>
            <person name="van den Berg H."/>
            <person name="Vega-Arreguin J.C."/>
            <person name="Wawra S."/>
            <person name="Young S.K."/>
            <person name="Zeng Q."/>
            <person name="Dieguez-Uribeondo J."/>
            <person name="Russ C."/>
            <person name="Tyler B.M."/>
            <person name="van West P."/>
        </authorList>
    </citation>
    <scope>NUCLEOTIDE SEQUENCE [LARGE SCALE GENOMIC DNA]</scope>
    <source>
        <strain evidence="5 6">CBS 223.65</strain>
    </source>
</reference>
<keyword evidence="3" id="KW-0479">Metal-binding</keyword>
<dbReference type="PANTHER" id="PTHR24305:SF166">
    <property type="entry name" value="CYTOCHROME P450 12A4, MITOCHONDRIAL-RELATED"/>
    <property type="match status" value="1"/>
</dbReference>
<dbReference type="EMBL" id="KK583255">
    <property type="protein sequence ID" value="KDO23297.1"/>
    <property type="molecule type" value="Genomic_DNA"/>
</dbReference>
<dbReference type="Gene3D" id="1.10.630.10">
    <property type="entry name" value="Cytochrome P450"/>
    <property type="match status" value="1"/>
</dbReference>
<dbReference type="PRINTS" id="PR00385">
    <property type="entry name" value="P450"/>
</dbReference>
<dbReference type="Proteomes" id="UP000030745">
    <property type="component" value="Unassembled WGS sequence"/>
</dbReference>
<dbReference type="GO" id="GO:0004497">
    <property type="term" value="F:monooxygenase activity"/>
    <property type="evidence" value="ECO:0007669"/>
    <property type="project" value="InterPro"/>
</dbReference>
<protein>
    <recommendedName>
        <fullName evidence="7">Cytochrome P450</fullName>
    </recommendedName>
</protein>
<comment type="cofactor">
    <cofactor evidence="1 3">
        <name>heme</name>
        <dbReference type="ChEBI" id="CHEBI:30413"/>
    </cofactor>
</comment>
<accession>A0A067C918</accession>
<dbReference type="InterPro" id="IPR002401">
    <property type="entry name" value="Cyt_P450_E_grp-I"/>
</dbReference>
<dbReference type="PANTHER" id="PTHR24305">
    <property type="entry name" value="CYTOCHROME P450"/>
    <property type="match status" value="1"/>
</dbReference>
<proteinExistence type="inferred from homology"/>
<feature type="binding site" description="axial binding residue" evidence="3">
    <location>
        <position position="449"/>
    </location>
    <ligand>
        <name>heme</name>
        <dbReference type="ChEBI" id="CHEBI:30413"/>
    </ligand>
    <ligandPart>
        <name>Fe</name>
        <dbReference type="ChEBI" id="CHEBI:18248"/>
    </ligandPart>
</feature>
<dbReference type="STRING" id="695850.A0A067C918"/>
<dbReference type="GeneID" id="24141960"/>
<dbReference type="InterPro" id="IPR050121">
    <property type="entry name" value="Cytochrome_P450_monoxygenase"/>
</dbReference>
<name>A0A067C918_SAPPC</name>
<dbReference type="OrthoDB" id="64280at2759"/>
<evidence type="ECO:0008006" key="7">
    <source>
        <dbReference type="Google" id="ProtNLM"/>
    </source>
</evidence>
<keyword evidence="3" id="KW-0408">Iron</keyword>
<evidence type="ECO:0000256" key="1">
    <source>
        <dbReference type="ARBA" id="ARBA00001971"/>
    </source>
</evidence>
<dbReference type="InterPro" id="IPR001128">
    <property type="entry name" value="Cyt_P450"/>
</dbReference>
<dbReference type="PRINTS" id="PR00463">
    <property type="entry name" value="EP450I"/>
</dbReference>
<evidence type="ECO:0000313" key="5">
    <source>
        <dbReference type="EMBL" id="KDO23297.1"/>
    </source>
</evidence>
<evidence type="ECO:0000313" key="6">
    <source>
        <dbReference type="Proteomes" id="UP000030745"/>
    </source>
</evidence>
<dbReference type="Pfam" id="PF00067">
    <property type="entry name" value="p450"/>
    <property type="match status" value="1"/>
</dbReference>
<evidence type="ECO:0000256" key="4">
    <source>
        <dbReference type="SAM" id="MobiDB-lite"/>
    </source>
</evidence>
<dbReference type="GO" id="GO:0020037">
    <property type="term" value="F:heme binding"/>
    <property type="evidence" value="ECO:0007669"/>
    <property type="project" value="InterPro"/>
</dbReference>